<organism evidence="1 2">
    <name type="scientific">Thermoproteus sp. AZ2</name>
    <dbReference type="NCBI Taxonomy" id="1609232"/>
    <lineage>
        <taxon>Archaea</taxon>
        <taxon>Thermoproteota</taxon>
        <taxon>Thermoprotei</taxon>
        <taxon>Thermoproteales</taxon>
        <taxon>Thermoproteaceae</taxon>
        <taxon>Thermoproteus</taxon>
    </lineage>
</organism>
<reference evidence="1" key="1">
    <citation type="submission" date="2024-07" db="EMBL/GenBank/DDBJ databases">
        <title>Metagenome and Metagenome-Assembled Genomes of Archaea from a hot spring from the geothermal field of Los Azufres, Mexico.</title>
        <authorList>
            <person name="Marin-Paredes R."/>
            <person name="Martinez-Romero E."/>
            <person name="Servin-Garciduenas L.E."/>
        </authorList>
    </citation>
    <scope>NUCLEOTIDE SEQUENCE</scope>
</reference>
<dbReference type="EMBL" id="JZWT02000013">
    <property type="protein sequence ID" value="MFB6490748.1"/>
    <property type="molecule type" value="Genomic_DNA"/>
</dbReference>
<sequence length="141" mass="15598">MRLVVDTSALAALYIPEQLSGFIRRTIEESRELHFLDLAYYEFANVLRKRVGRGELGPAKAEEILREGLELLSISVVHRAEEVVAEAYNIALSHNITVYDAALIAVAEKIGGKVLTADLALLRAVRGTPLSDLFQWPPISI</sequence>
<protein>
    <submittedName>
        <fullName evidence="1">Type II toxin-antitoxin system VapC family toxin</fullName>
    </submittedName>
</protein>
<dbReference type="Proteomes" id="UP000033636">
    <property type="component" value="Unassembled WGS sequence"/>
</dbReference>
<comment type="caution">
    <text evidence="1">The sequence shown here is derived from an EMBL/GenBank/DDBJ whole genome shotgun (WGS) entry which is preliminary data.</text>
</comment>
<accession>A0ACC6V121</accession>
<gene>
    <name evidence="1" type="ORF">TU35_005825</name>
</gene>
<evidence type="ECO:0000313" key="2">
    <source>
        <dbReference type="Proteomes" id="UP000033636"/>
    </source>
</evidence>
<evidence type="ECO:0000313" key="1">
    <source>
        <dbReference type="EMBL" id="MFB6490748.1"/>
    </source>
</evidence>
<proteinExistence type="predicted"/>
<name>A0ACC6V121_9CREN</name>